<dbReference type="Proteomes" id="UP000661112">
    <property type="component" value="Unassembled WGS sequence"/>
</dbReference>
<evidence type="ECO:0000313" key="1">
    <source>
        <dbReference type="EMBL" id="MBD2505189.1"/>
    </source>
</evidence>
<proteinExistence type="predicted"/>
<dbReference type="RefSeq" id="WP_190479741.1">
    <property type="nucleotide sequence ID" value="NZ_JACJSG010000072.1"/>
</dbReference>
<reference evidence="1 2" key="1">
    <citation type="journal article" date="2020" name="ISME J.">
        <title>Comparative genomics reveals insights into cyanobacterial evolution and habitat adaptation.</title>
        <authorList>
            <person name="Chen M.Y."/>
            <person name="Teng W.K."/>
            <person name="Zhao L."/>
            <person name="Hu C.X."/>
            <person name="Zhou Y.K."/>
            <person name="Han B.P."/>
            <person name="Song L.R."/>
            <person name="Shu W.S."/>
        </authorList>
    </citation>
    <scope>NUCLEOTIDE SEQUENCE [LARGE SCALE GENOMIC DNA]</scope>
    <source>
        <strain evidence="1 2">FACHB-119</strain>
    </source>
</reference>
<protein>
    <submittedName>
        <fullName evidence="1">Uncharacterized protein</fullName>
    </submittedName>
</protein>
<accession>A0ABR8DEX3</accession>
<dbReference type="EMBL" id="JACJSG010000072">
    <property type="protein sequence ID" value="MBD2505189.1"/>
    <property type="molecule type" value="Genomic_DNA"/>
</dbReference>
<organism evidence="1 2">
    <name type="scientific">Anabaena azotica FACHB-119</name>
    <dbReference type="NCBI Taxonomy" id="947527"/>
    <lineage>
        <taxon>Bacteria</taxon>
        <taxon>Bacillati</taxon>
        <taxon>Cyanobacteriota</taxon>
        <taxon>Cyanophyceae</taxon>
        <taxon>Nostocales</taxon>
        <taxon>Nostocaceae</taxon>
        <taxon>Anabaena</taxon>
        <taxon>Anabaena azotica</taxon>
    </lineage>
</organism>
<evidence type="ECO:0000313" key="2">
    <source>
        <dbReference type="Proteomes" id="UP000661112"/>
    </source>
</evidence>
<sequence length="74" mass="8535">MRLDELGVKLNSTLIKAITESIEETIQLAIKALKEQKSLRQVKNPAEFLVDTIKNTLQPNTNYEQRTKMNTFNE</sequence>
<keyword evidence="2" id="KW-1185">Reference proteome</keyword>
<name>A0ABR8DEX3_9NOST</name>
<gene>
    <name evidence="1" type="ORF">H6G83_32075</name>
</gene>
<comment type="caution">
    <text evidence="1">The sequence shown here is derived from an EMBL/GenBank/DDBJ whole genome shotgun (WGS) entry which is preliminary data.</text>
</comment>